<protein>
    <recommendedName>
        <fullName evidence="1">Proteasome beta subunit C-terminal domain-containing protein</fullName>
    </recommendedName>
</protein>
<dbReference type="VEuPathDB" id="FungiDB:PGTG_09566"/>
<dbReference type="STRING" id="418459.E3KHS8"/>
<evidence type="ECO:0000313" key="3">
    <source>
        <dbReference type="Proteomes" id="UP000008783"/>
    </source>
</evidence>
<dbReference type="HOGENOM" id="CLU_3051431_0_0_1"/>
<proteinExistence type="predicted"/>
<dbReference type="Pfam" id="PF12465">
    <property type="entry name" value="Pr_beta_C"/>
    <property type="match status" value="1"/>
</dbReference>
<keyword evidence="3" id="KW-1185">Reference proteome</keyword>
<reference evidence="3" key="2">
    <citation type="journal article" date="2011" name="Proc. Natl. Acad. Sci. U.S.A.">
        <title>Obligate biotrophy features unraveled by the genomic analysis of rust fungi.</title>
        <authorList>
            <person name="Duplessis S."/>
            <person name="Cuomo C.A."/>
            <person name="Lin Y.-C."/>
            <person name="Aerts A."/>
            <person name="Tisserant E."/>
            <person name="Veneault-Fourrey C."/>
            <person name="Joly D.L."/>
            <person name="Hacquard S."/>
            <person name="Amselem J."/>
            <person name="Cantarel B.L."/>
            <person name="Chiu R."/>
            <person name="Coutinho P.M."/>
            <person name="Feau N."/>
            <person name="Field M."/>
            <person name="Frey P."/>
            <person name="Gelhaye E."/>
            <person name="Goldberg J."/>
            <person name="Grabherr M.G."/>
            <person name="Kodira C.D."/>
            <person name="Kohler A."/>
            <person name="Kuees U."/>
            <person name="Lindquist E.A."/>
            <person name="Lucas S.M."/>
            <person name="Mago R."/>
            <person name="Mauceli E."/>
            <person name="Morin E."/>
            <person name="Murat C."/>
            <person name="Pangilinan J.L."/>
            <person name="Park R."/>
            <person name="Pearson M."/>
            <person name="Quesneville H."/>
            <person name="Rouhier N."/>
            <person name="Sakthikumar S."/>
            <person name="Salamov A.A."/>
            <person name="Schmutz J."/>
            <person name="Selles B."/>
            <person name="Shapiro H."/>
            <person name="Tanguay P."/>
            <person name="Tuskan G.A."/>
            <person name="Henrissat B."/>
            <person name="Van de Peer Y."/>
            <person name="Rouze P."/>
            <person name="Ellis J.G."/>
            <person name="Dodds P.N."/>
            <person name="Schein J.E."/>
            <person name="Zhong S."/>
            <person name="Hamelin R.C."/>
            <person name="Grigoriev I.V."/>
            <person name="Szabo L.J."/>
            <person name="Martin F."/>
        </authorList>
    </citation>
    <scope>NUCLEOTIDE SEQUENCE [LARGE SCALE GENOMIC DNA]</scope>
    <source>
        <strain evidence="3">CRL 75-36-700-3 / race SCCL</strain>
    </source>
</reference>
<sequence length="54" mass="5895">MGSGSNCDSCVIEASSTEMLRNYGMPNERVAKELNYTMRQGTTAWIVSHPTVGL</sequence>
<dbReference type="InParanoid" id="E3KHS8"/>
<name>E3KHS8_PUCGT</name>
<dbReference type="GeneID" id="10532541"/>
<dbReference type="Proteomes" id="UP000008783">
    <property type="component" value="Unassembled WGS sequence"/>
</dbReference>
<dbReference type="InterPro" id="IPR024689">
    <property type="entry name" value="Proteasome_bsu_C"/>
</dbReference>
<dbReference type="AlphaFoldDB" id="E3KHS8"/>
<gene>
    <name evidence="2" type="ORF">PGTG_09566</name>
</gene>
<dbReference type="RefSeq" id="XP_003328272.1">
    <property type="nucleotide sequence ID" value="XM_003328224.1"/>
</dbReference>
<dbReference type="KEGG" id="pgr:PGTG_09566"/>
<evidence type="ECO:0000313" key="2">
    <source>
        <dbReference type="EMBL" id="EFP83853.1"/>
    </source>
</evidence>
<dbReference type="EMBL" id="DS178288">
    <property type="protein sequence ID" value="EFP83853.1"/>
    <property type="molecule type" value="Genomic_DNA"/>
</dbReference>
<dbReference type="InterPro" id="IPR029055">
    <property type="entry name" value="Ntn_hydrolases_N"/>
</dbReference>
<dbReference type="OrthoDB" id="429533at2759"/>
<evidence type="ECO:0000259" key="1">
    <source>
        <dbReference type="Pfam" id="PF12465"/>
    </source>
</evidence>
<organism evidence="2 3">
    <name type="scientific">Puccinia graminis f. sp. tritici (strain CRL 75-36-700-3 / race SCCL)</name>
    <name type="common">Black stem rust fungus</name>
    <dbReference type="NCBI Taxonomy" id="418459"/>
    <lineage>
        <taxon>Eukaryota</taxon>
        <taxon>Fungi</taxon>
        <taxon>Dikarya</taxon>
        <taxon>Basidiomycota</taxon>
        <taxon>Pucciniomycotina</taxon>
        <taxon>Pucciniomycetes</taxon>
        <taxon>Pucciniales</taxon>
        <taxon>Pucciniaceae</taxon>
        <taxon>Puccinia</taxon>
    </lineage>
</organism>
<reference key="1">
    <citation type="submission" date="2007-01" db="EMBL/GenBank/DDBJ databases">
        <title>The Genome Sequence of Puccinia graminis f. sp. tritici Strain CRL 75-36-700-3.</title>
        <authorList>
            <consortium name="The Broad Institute Genome Sequencing Platform"/>
            <person name="Birren B."/>
            <person name="Lander E."/>
            <person name="Galagan J."/>
            <person name="Nusbaum C."/>
            <person name="Devon K."/>
            <person name="Cuomo C."/>
            <person name="Jaffe D."/>
            <person name="Butler J."/>
            <person name="Alvarez P."/>
            <person name="Gnerre S."/>
            <person name="Grabherr M."/>
            <person name="Mauceli E."/>
            <person name="Brockman W."/>
            <person name="Young S."/>
            <person name="LaButti K."/>
            <person name="Sykes S."/>
            <person name="DeCaprio D."/>
            <person name="Crawford M."/>
            <person name="Koehrsen M."/>
            <person name="Engels R."/>
            <person name="Montgomery P."/>
            <person name="Pearson M."/>
            <person name="Howarth C."/>
            <person name="Larson L."/>
            <person name="White J."/>
            <person name="Zeng Q."/>
            <person name="Kodira C."/>
            <person name="Yandava C."/>
            <person name="Alvarado L."/>
            <person name="O'Leary S."/>
            <person name="Szabo L."/>
            <person name="Dean R."/>
            <person name="Schein J."/>
        </authorList>
    </citation>
    <scope>NUCLEOTIDE SEQUENCE</scope>
    <source>
        <strain>CRL 75-36-700-3</strain>
    </source>
</reference>
<accession>E3KHS8</accession>
<dbReference type="Gene3D" id="3.60.20.10">
    <property type="entry name" value="Glutamine Phosphoribosylpyrophosphate, subunit 1, domain 1"/>
    <property type="match status" value="1"/>
</dbReference>
<feature type="domain" description="Proteasome beta subunit C-terminal" evidence="1">
    <location>
        <begin position="26"/>
        <end position="45"/>
    </location>
</feature>